<proteinExistence type="predicted"/>
<protein>
    <recommendedName>
        <fullName evidence="5">Zinc-finger domain-containing protein</fullName>
    </recommendedName>
</protein>
<evidence type="ECO:0000313" key="3">
    <source>
        <dbReference type="EMBL" id="KAJ3643755.1"/>
    </source>
</evidence>
<evidence type="ECO:0000256" key="2">
    <source>
        <dbReference type="SAM" id="MobiDB-lite"/>
    </source>
</evidence>
<dbReference type="EMBL" id="JALNTZ010000008">
    <property type="protein sequence ID" value="KAJ3643755.1"/>
    <property type="molecule type" value="Genomic_DNA"/>
</dbReference>
<organism evidence="3 4">
    <name type="scientific">Zophobas morio</name>
    <dbReference type="NCBI Taxonomy" id="2755281"/>
    <lineage>
        <taxon>Eukaryota</taxon>
        <taxon>Metazoa</taxon>
        <taxon>Ecdysozoa</taxon>
        <taxon>Arthropoda</taxon>
        <taxon>Hexapoda</taxon>
        <taxon>Insecta</taxon>
        <taxon>Pterygota</taxon>
        <taxon>Neoptera</taxon>
        <taxon>Endopterygota</taxon>
        <taxon>Coleoptera</taxon>
        <taxon>Polyphaga</taxon>
        <taxon>Cucujiformia</taxon>
        <taxon>Tenebrionidae</taxon>
        <taxon>Zophobas</taxon>
    </lineage>
</organism>
<keyword evidence="4" id="KW-1185">Reference proteome</keyword>
<sequence length="775" mass="87347">MGENPASDQLEEGEIVDDDFEDISDNSIIETAFGKLATTNECLRALSLSSDSEIEKQIRYKRKSLHRKSKIKQKRRKKIRISSDSSDSDTPNHDLKGKLNQAIHISGIEGGHKNTLETRLKAMGGLAASSEPAAAPPELELEVPPQDKNEETSDRIDDAELENLRMEALKTAVLNKCQRRKRKRALETQETVTPLQMENKENNTPKDEKVKDGDEKVVVIGESANDVEEDEDVLRASLLAGLAKKIAKKQTPNENVMQVKQVTATLPVSIVPALPKRPVTKFKTNTLIKQVVNNKVINKHVIANKMIQNVNRPKPQVKPLIINVNGDSDSEEELKPKAPQTVANSNPAIHKLPDITVSAPQKITDLKAITTNVEKFLKEQRAKFENETKKNAPPTPNGDKTILEKSAVKLLPKSQQIEYQQLLKRLRNAERKKKAKKLALAKKVHNVAEPPKVNNVTVEIAQKAAILEIKTEESAPKIEVVVQPMTSPIERKTSYEESIKSDSSFGDCYVKSSKASDTSESRRSAITTELTTLQRTLKEMKMHGNGSFQIRTKYQVLTPIIRKITATSNERKKQEQRIKTLLQDLNDARSNLAKSHEKFSILVRELVSKKEKIDKSCQELKAEKHIQNGKIAKNRKLANKDQRESKIENNNKEMKTLPVTSTPIKLLDVNDDAAPPPFVTSSTNNDCEDMDVCNSDETDICQIDIVDPNDIDQIFKRRPPMKSTIPEYISPLNYNTYERYRNVDPHGIMCPYEVNGSCRDIDCTYKHYLKNHERL</sequence>
<feature type="region of interest" description="Disordered" evidence="2">
    <location>
        <begin position="183"/>
        <end position="212"/>
    </location>
</feature>
<dbReference type="AlphaFoldDB" id="A0AA38HUC2"/>
<dbReference type="Proteomes" id="UP001168821">
    <property type="component" value="Unassembled WGS sequence"/>
</dbReference>
<evidence type="ECO:0000256" key="1">
    <source>
        <dbReference type="SAM" id="Coils"/>
    </source>
</evidence>
<name>A0AA38HUC2_9CUCU</name>
<keyword evidence="1" id="KW-0175">Coiled coil</keyword>
<evidence type="ECO:0008006" key="5">
    <source>
        <dbReference type="Google" id="ProtNLM"/>
    </source>
</evidence>
<feature type="compositionally biased region" description="Basic residues" evidence="2">
    <location>
        <begin position="59"/>
        <end position="80"/>
    </location>
</feature>
<comment type="caution">
    <text evidence="3">The sequence shown here is derived from an EMBL/GenBank/DDBJ whole genome shotgun (WGS) entry which is preliminary data.</text>
</comment>
<reference evidence="3" key="1">
    <citation type="journal article" date="2023" name="G3 (Bethesda)">
        <title>Whole genome assemblies of Zophobas morio and Tenebrio molitor.</title>
        <authorList>
            <person name="Kaur S."/>
            <person name="Stinson S.A."/>
            <person name="diCenzo G.C."/>
        </authorList>
    </citation>
    <scope>NUCLEOTIDE SEQUENCE</scope>
    <source>
        <strain evidence="3">QUZm001</strain>
    </source>
</reference>
<accession>A0AA38HUC2</accession>
<feature type="coiled-coil region" evidence="1">
    <location>
        <begin position="564"/>
        <end position="623"/>
    </location>
</feature>
<evidence type="ECO:0000313" key="4">
    <source>
        <dbReference type="Proteomes" id="UP001168821"/>
    </source>
</evidence>
<feature type="compositionally biased region" description="Basic and acidic residues" evidence="2">
    <location>
        <begin position="198"/>
        <end position="212"/>
    </location>
</feature>
<feature type="region of interest" description="Disordered" evidence="2">
    <location>
        <begin position="59"/>
        <end position="96"/>
    </location>
</feature>
<gene>
    <name evidence="3" type="ORF">Zmor_026444</name>
</gene>
<feature type="compositionally biased region" description="Low complexity" evidence="2">
    <location>
        <begin position="126"/>
        <end position="144"/>
    </location>
</feature>
<feature type="region of interest" description="Disordered" evidence="2">
    <location>
        <begin position="126"/>
        <end position="153"/>
    </location>
</feature>